<accession>A0A4V2RRW1</accession>
<dbReference type="PROSITE" id="PS51257">
    <property type="entry name" value="PROKAR_LIPOPROTEIN"/>
    <property type="match status" value="1"/>
</dbReference>
<dbReference type="GO" id="GO:0035269">
    <property type="term" value="P:protein O-linked glycosylation via mannose"/>
    <property type="evidence" value="ECO:0007669"/>
    <property type="project" value="TreeGrafter"/>
</dbReference>
<proteinExistence type="predicted"/>
<dbReference type="Pfam" id="PF13431">
    <property type="entry name" value="TPR_17"/>
    <property type="match status" value="1"/>
</dbReference>
<reference evidence="4 5" key="1">
    <citation type="submission" date="2019-03" db="EMBL/GenBank/DDBJ databases">
        <title>Freshwater and sediment microbial communities from various areas in North America, analyzing microbe dynamics in response to fracking.</title>
        <authorList>
            <person name="Lamendella R."/>
        </authorList>
    </citation>
    <scope>NUCLEOTIDE SEQUENCE [LARGE SCALE GENOMIC DNA]</scope>
    <source>
        <strain evidence="4 5">74A</strain>
    </source>
</reference>
<dbReference type="PANTHER" id="PTHR44227:SF3">
    <property type="entry name" value="PROTEIN O-MANNOSYL-TRANSFERASE TMTC4"/>
    <property type="match status" value="1"/>
</dbReference>
<keyword evidence="1" id="KW-0677">Repeat</keyword>
<evidence type="ECO:0000256" key="2">
    <source>
        <dbReference type="ARBA" id="ARBA00022803"/>
    </source>
</evidence>
<evidence type="ECO:0000313" key="5">
    <source>
        <dbReference type="Proteomes" id="UP000294832"/>
    </source>
</evidence>
<dbReference type="Pfam" id="PF13181">
    <property type="entry name" value="TPR_8"/>
    <property type="match status" value="1"/>
</dbReference>
<dbReference type="GO" id="GO:0000030">
    <property type="term" value="F:mannosyltransferase activity"/>
    <property type="evidence" value="ECO:0007669"/>
    <property type="project" value="TreeGrafter"/>
</dbReference>
<gene>
    <name evidence="4" type="ORF">EDC91_1246</name>
</gene>
<dbReference type="Proteomes" id="UP000294832">
    <property type="component" value="Unassembled WGS sequence"/>
</dbReference>
<dbReference type="SMART" id="SM00028">
    <property type="entry name" value="TPR"/>
    <property type="match status" value="4"/>
</dbReference>
<dbReference type="PROSITE" id="PS50005">
    <property type="entry name" value="TPR"/>
    <property type="match status" value="1"/>
</dbReference>
<dbReference type="GO" id="GO:0030968">
    <property type="term" value="P:endoplasmic reticulum unfolded protein response"/>
    <property type="evidence" value="ECO:0007669"/>
    <property type="project" value="TreeGrafter"/>
</dbReference>
<dbReference type="InterPro" id="IPR019734">
    <property type="entry name" value="TPR_rpt"/>
</dbReference>
<dbReference type="PANTHER" id="PTHR44227">
    <property type="match status" value="1"/>
</dbReference>
<dbReference type="SUPFAM" id="SSF48452">
    <property type="entry name" value="TPR-like"/>
    <property type="match status" value="1"/>
</dbReference>
<sequence length="384" mass="44370">MSMAIQRFTMTIILVGICACTVVPKPSANISSLWQDKYFQSVPVLDPAAIFALPVEVVREVRLDFQQQHLAQQLSPQMWLAQYLSAADGGFRYQDNDTRVAADTFYQRHGNCMSLVVLTAALAKVLDVKVVFQSVQVPPVWDHQGNFNLLNGHINVRLKAAEGGNVYHVLATDLLVDFVPTETLRAYRTERIDESMVLAMFFNNLAAEAMVTHQWDRAYALLKVSLSQQPQFIAALNNLAILYRNNHQLMMAERVYRFAMGLQPQNLTTLYNFAVLLDSEGRLDEWIEVNRILELERIRNPYYYYGMAQQAYREQRFTDAIHWYRLAIEKADYRHEFYFGLARSYWALGERKQAASSLKKALQLSRDDSWTHRYQAKLNALERH</sequence>
<evidence type="ECO:0000256" key="3">
    <source>
        <dbReference type="PROSITE-ProRule" id="PRU00339"/>
    </source>
</evidence>
<name>A0A4V2RRW1_9GAMM</name>
<dbReference type="AlphaFoldDB" id="A0A4V2RRW1"/>
<keyword evidence="2 3" id="KW-0802">TPR repeat</keyword>
<dbReference type="RefSeq" id="WP_133039785.1">
    <property type="nucleotide sequence ID" value="NZ_SLWF01000024.1"/>
</dbReference>
<feature type="repeat" description="TPR" evidence="3">
    <location>
        <begin position="335"/>
        <end position="368"/>
    </location>
</feature>
<organism evidence="4 5">
    <name type="scientific">Shewanella fodinae</name>
    <dbReference type="NCBI Taxonomy" id="552357"/>
    <lineage>
        <taxon>Bacteria</taxon>
        <taxon>Pseudomonadati</taxon>
        <taxon>Pseudomonadota</taxon>
        <taxon>Gammaproteobacteria</taxon>
        <taxon>Alteromonadales</taxon>
        <taxon>Shewanellaceae</taxon>
        <taxon>Shewanella</taxon>
    </lineage>
</organism>
<evidence type="ECO:0000313" key="4">
    <source>
        <dbReference type="EMBL" id="TCN81352.1"/>
    </source>
</evidence>
<protein>
    <submittedName>
        <fullName evidence="4">Tfp pilus assembly protein PilF</fullName>
    </submittedName>
</protein>
<keyword evidence="5" id="KW-1185">Reference proteome</keyword>
<dbReference type="EMBL" id="SLWF01000024">
    <property type="protein sequence ID" value="TCN81352.1"/>
    <property type="molecule type" value="Genomic_DNA"/>
</dbReference>
<dbReference type="InterPro" id="IPR011990">
    <property type="entry name" value="TPR-like_helical_dom_sf"/>
</dbReference>
<evidence type="ECO:0000256" key="1">
    <source>
        <dbReference type="ARBA" id="ARBA00022737"/>
    </source>
</evidence>
<dbReference type="OrthoDB" id="5801251at2"/>
<dbReference type="InterPro" id="IPR052346">
    <property type="entry name" value="O-mannosyl-transferase_TMTC"/>
</dbReference>
<comment type="caution">
    <text evidence="4">The sequence shown here is derived from an EMBL/GenBank/DDBJ whole genome shotgun (WGS) entry which is preliminary data.</text>
</comment>
<dbReference type="Gene3D" id="1.25.40.10">
    <property type="entry name" value="Tetratricopeptide repeat domain"/>
    <property type="match status" value="2"/>
</dbReference>